<proteinExistence type="predicted"/>
<dbReference type="Gene3D" id="3.90.550.10">
    <property type="entry name" value="Spore Coat Polysaccharide Biosynthesis Protein SpsA, Chain A"/>
    <property type="match status" value="1"/>
</dbReference>
<evidence type="ECO:0000259" key="1">
    <source>
        <dbReference type="Pfam" id="PF00535"/>
    </source>
</evidence>
<dbReference type="PANTHER" id="PTHR22916:SF3">
    <property type="entry name" value="UDP-GLCNAC:BETAGAL BETA-1,3-N-ACETYLGLUCOSAMINYLTRANSFERASE-LIKE PROTEIN 1"/>
    <property type="match status" value="1"/>
</dbReference>
<protein>
    <submittedName>
        <fullName evidence="2">Glycosyltransferase</fullName>
    </submittedName>
</protein>
<organism evidence="2 3">
    <name type="scientific">Acinetobacter tandoii</name>
    <dbReference type="NCBI Taxonomy" id="202954"/>
    <lineage>
        <taxon>Bacteria</taxon>
        <taxon>Pseudomonadati</taxon>
        <taxon>Pseudomonadota</taxon>
        <taxon>Gammaproteobacteria</taxon>
        <taxon>Moraxellales</taxon>
        <taxon>Moraxellaceae</taxon>
        <taxon>Acinetobacter</taxon>
    </lineage>
</organism>
<name>A0A5N4WF20_9GAMM</name>
<dbReference type="InterPro" id="IPR029044">
    <property type="entry name" value="Nucleotide-diphossugar_trans"/>
</dbReference>
<dbReference type="GO" id="GO:0016758">
    <property type="term" value="F:hexosyltransferase activity"/>
    <property type="evidence" value="ECO:0007669"/>
    <property type="project" value="UniProtKB-ARBA"/>
</dbReference>
<evidence type="ECO:0000313" key="3">
    <source>
        <dbReference type="Proteomes" id="UP000325788"/>
    </source>
</evidence>
<dbReference type="PANTHER" id="PTHR22916">
    <property type="entry name" value="GLYCOSYLTRANSFERASE"/>
    <property type="match status" value="1"/>
</dbReference>
<dbReference type="SUPFAM" id="SSF53448">
    <property type="entry name" value="Nucleotide-diphospho-sugar transferases"/>
    <property type="match status" value="1"/>
</dbReference>
<accession>A0A5N4WF20</accession>
<gene>
    <name evidence="2" type="ORF">F4W09_12175</name>
</gene>
<evidence type="ECO:0000313" key="2">
    <source>
        <dbReference type="EMBL" id="KAB1853615.1"/>
    </source>
</evidence>
<dbReference type="Proteomes" id="UP000325788">
    <property type="component" value="Unassembled WGS sequence"/>
</dbReference>
<dbReference type="EMBL" id="VXLD01000008">
    <property type="protein sequence ID" value="KAB1853615.1"/>
    <property type="molecule type" value="Genomic_DNA"/>
</dbReference>
<feature type="domain" description="Glycosyltransferase 2-like" evidence="1">
    <location>
        <begin position="17"/>
        <end position="123"/>
    </location>
</feature>
<keyword evidence="2" id="KW-0808">Transferase</keyword>
<dbReference type="RefSeq" id="WP_151504956.1">
    <property type="nucleotide sequence ID" value="NZ_VXLD01000008.1"/>
</dbReference>
<sequence length="325" mass="36471">MNSTNQEFVRKAPSVTVFLFAYNQAEYIKQACESILAQDYSPLEIIFSDDCSSDDTFKIMTEVAEQYSGPHKVKLNKNEHNIGLIPHINLANKLAAGELLVAAAGDDISEPNRVTEIVTAYCKSTNQPTSIYSDVLEMSPSGELGKVSLPPVEKHGRAVEKCAVSSALICGASHAWHKSLFEKFGEITELKAYEDLVLAYRSSILKGLVYINKPLVKYRLGVGISESGKYDNKAKADSELRKKMQIREVNIMLPVLSQRLIDSKTAQVDPIIIKLIEDRMNKYELVKQMLLDQKSFLDLFSHAKKTSILPFFFKSLLRKLRGKNF</sequence>
<comment type="caution">
    <text evidence="2">The sequence shown here is derived from an EMBL/GenBank/DDBJ whole genome shotgun (WGS) entry which is preliminary data.</text>
</comment>
<reference evidence="2 3" key="1">
    <citation type="submission" date="2019-09" db="EMBL/GenBank/DDBJ databases">
        <title>Draft genome sequence of Acinetobacter tandoii W4-4-4 isolated from environmental water sample.</title>
        <authorList>
            <person name="Wee S.K."/>
            <person name="Yan B."/>
            <person name="Mustaffa S.B."/>
            <person name="Yap E.P.H."/>
        </authorList>
    </citation>
    <scope>NUCLEOTIDE SEQUENCE [LARGE SCALE GENOMIC DNA]</scope>
    <source>
        <strain evidence="2 3">W4-4-4</strain>
    </source>
</reference>
<dbReference type="Pfam" id="PF00535">
    <property type="entry name" value="Glycos_transf_2"/>
    <property type="match status" value="1"/>
</dbReference>
<dbReference type="AlphaFoldDB" id="A0A5N4WF20"/>
<dbReference type="InterPro" id="IPR001173">
    <property type="entry name" value="Glyco_trans_2-like"/>
</dbReference>